<name>A0ABV1HD19_9FIRM</name>
<proteinExistence type="predicted"/>
<evidence type="ECO:0000313" key="3">
    <source>
        <dbReference type="Proteomes" id="UP001454489"/>
    </source>
</evidence>
<comment type="caution">
    <text evidence="2">The sequence shown here is derived from an EMBL/GenBank/DDBJ whole genome shotgun (WGS) entry which is preliminary data.</text>
</comment>
<reference evidence="2 3" key="1">
    <citation type="submission" date="2024-03" db="EMBL/GenBank/DDBJ databases">
        <title>Human intestinal bacterial collection.</title>
        <authorList>
            <person name="Pauvert C."/>
            <person name="Hitch T.C.A."/>
            <person name="Clavel T."/>
        </authorList>
    </citation>
    <scope>NUCLEOTIDE SEQUENCE [LARGE SCALE GENOMIC DNA]</scope>
    <source>
        <strain evidence="2 3">CLA-AA-H185</strain>
    </source>
</reference>
<keyword evidence="1" id="KW-0472">Membrane</keyword>
<accession>A0ABV1HD19</accession>
<feature type="transmembrane region" description="Helical" evidence="1">
    <location>
        <begin position="88"/>
        <end position="109"/>
    </location>
</feature>
<gene>
    <name evidence="2" type="primary">yqfD</name>
    <name evidence="2" type="ORF">WMO43_06980</name>
</gene>
<dbReference type="RefSeq" id="WP_353530699.1">
    <property type="nucleotide sequence ID" value="NZ_JBBMEX010000006.1"/>
</dbReference>
<dbReference type="InterPro" id="IPR010690">
    <property type="entry name" value="YqfD"/>
</dbReference>
<organism evidence="2 3">
    <name type="scientific">Maccoyibacter intestinihominis</name>
    <dbReference type="NCBI Taxonomy" id="3133499"/>
    <lineage>
        <taxon>Bacteria</taxon>
        <taxon>Bacillati</taxon>
        <taxon>Bacillota</taxon>
        <taxon>Clostridia</taxon>
        <taxon>Lachnospirales</taxon>
        <taxon>Lachnospiraceae</taxon>
        <taxon>Maccoyibacter</taxon>
    </lineage>
</organism>
<dbReference type="Pfam" id="PF06898">
    <property type="entry name" value="YqfD"/>
    <property type="match status" value="1"/>
</dbReference>
<dbReference type="PIRSF" id="PIRSF029895">
    <property type="entry name" value="SpoIV"/>
    <property type="match status" value="1"/>
</dbReference>
<keyword evidence="1" id="KW-0812">Transmembrane</keyword>
<evidence type="ECO:0000313" key="2">
    <source>
        <dbReference type="EMBL" id="MEQ2557609.1"/>
    </source>
</evidence>
<protein>
    <submittedName>
        <fullName evidence="2">Sporulation protein YqfD</fullName>
    </submittedName>
</protein>
<dbReference type="Proteomes" id="UP001454489">
    <property type="component" value="Unassembled WGS sequence"/>
</dbReference>
<dbReference type="NCBIfam" id="TIGR02876">
    <property type="entry name" value="spore_yqfD"/>
    <property type="match status" value="1"/>
</dbReference>
<sequence length="416" mass="48835">MTALLRYLSGYVCVELTGYATERFLNLCTNHDINLWNMDHKEDTYTFCMSLEDFRKIRPMVKKTRTKIRITKRCGLPFFLYRYRKRKMFLLGLLLCVGIVYAFSCYVWNIEICGNSTLSDDTVYRYLESEKIRVGTAKGKVDCEKLEAKIRQHFSNVIWTSVRLEGTKLTVDVKENLITQEPQEKQETETEEAQDLVADKDAVILSIVTRNGTPKVKAGDKVKKGKALVLGRIDIYNDAKEIAGYQYCKADADIVAQTSYPYRYEVPTLVQKKAYTGKEKKRYSFWYRNKYIGLYQNGISYRFYDKESEKEQLCVMENFYLPFYIQTDIYREYQMKNHKIDKKEAKKMAADNLELFLSKLEEKGLQIIEKNVMMDKEKNSYIFQGTVLTKEKLESYRVTKQLEVPKEEGTVENESE</sequence>
<keyword evidence="1" id="KW-1133">Transmembrane helix</keyword>
<keyword evidence="3" id="KW-1185">Reference proteome</keyword>
<evidence type="ECO:0000256" key="1">
    <source>
        <dbReference type="SAM" id="Phobius"/>
    </source>
</evidence>
<dbReference type="EMBL" id="JBBMEX010000006">
    <property type="protein sequence ID" value="MEQ2557609.1"/>
    <property type="molecule type" value="Genomic_DNA"/>
</dbReference>